<keyword evidence="1" id="KW-0472">Membrane</keyword>
<evidence type="ECO:0000259" key="2">
    <source>
        <dbReference type="PROSITE" id="PS51178"/>
    </source>
</evidence>
<evidence type="ECO:0000313" key="4">
    <source>
        <dbReference type="Proteomes" id="UP000663929"/>
    </source>
</evidence>
<organism evidence="3 4">
    <name type="scientific">Sulfidibacter corallicola</name>
    <dbReference type="NCBI Taxonomy" id="2818388"/>
    <lineage>
        <taxon>Bacteria</taxon>
        <taxon>Pseudomonadati</taxon>
        <taxon>Acidobacteriota</taxon>
        <taxon>Holophagae</taxon>
        <taxon>Acanthopleuribacterales</taxon>
        <taxon>Acanthopleuribacteraceae</taxon>
        <taxon>Sulfidibacter</taxon>
    </lineage>
</organism>
<dbReference type="PROSITE" id="PS51178">
    <property type="entry name" value="PASTA"/>
    <property type="match status" value="2"/>
</dbReference>
<evidence type="ECO:0000313" key="3">
    <source>
        <dbReference type="EMBL" id="QTD52214.1"/>
    </source>
</evidence>
<dbReference type="Proteomes" id="UP000663929">
    <property type="component" value="Chromosome"/>
</dbReference>
<reference evidence="3" key="1">
    <citation type="submission" date="2021-03" db="EMBL/GenBank/DDBJ databases">
        <title>Acanthopleuribacteraceae sp. M133.</title>
        <authorList>
            <person name="Wang G."/>
        </authorList>
    </citation>
    <scope>NUCLEOTIDE SEQUENCE</scope>
    <source>
        <strain evidence="3">M133</strain>
    </source>
</reference>
<keyword evidence="1" id="KW-1133">Transmembrane helix</keyword>
<dbReference type="Pfam" id="PF03793">
    <property type="entry name" value="PASTA"/>
    <property type="match status" value="2"/>
</dbReference>
<dbReference type="KEGG" id="scor:J3U87_07050"/>
<sequence length="249" mass="27491">MAFRKTLKKLLGTTVLVGLGFSLFIAGITLGTWFYIRHMVQGKVVEVPDLYGMTQVEAEKSLKARGLIPELDTQSTVHSQVIEKGNVLLQIPRPGHPVKAGRAIEIIMSAGPEKKLIPSMQGETLSYSQTLLQRAEAKAAVVSRIPSTLEEKGRILAQHPDAASEIGMRPGVSLLVSDGPPSKAYVMPDLIDRDFIKVKAFLDRFEFRVVTKYRAQDRGLGQVVLDQRPQPGYPITKNQSITLIVNEDF</sequence>
<dbReference type="CDD" id="cd06577">
    <property type="entry name" value="PASTA_pknB"/>
    <property type="match status" value="1"/>
</dbReference>
<dbReference type="SUPFAM" id="SSF54184">
    <property type="entry name" value="Penicillin-binding protein 2x (pbp-2x), c-terminal domain"/>
    <property type="match status" value="1"/>
</dbReference>
<dbReference type="SMART" id="SM00740">
    <property type="entry name" value="PASTA"/>
    <property type="match status" value="3"/>
</dbReference>
<keyword evidence="1" id="KW-0812">Transmembrane</keyword>
<dbReference type="Gene3D" id="3.30.10.20">
    <property type="match status" value="2"/>
</dbReference>
<accession>A0A8A4TSS8</accession>
<feature type="transmembrane region" description="Helical" evidence="1">
    <location>
        <begin position="12"/>
        <end position="36"/>
    </location>
</feature>
<protein>
    <submittedName>
        <fullName evidence="3">PASTA domain-containing protein</fullName>
    </submittedName>
</protein>
<dbReference type="RefSeq" id="WP_237382323.1">
    <property type="nucleotide sequence ID" value="NZ_CP071793.1"/>
</dbReference>
<dbReference type="InterPro" id="IPR005543">
    <property type="entry name" value="PASTA_dom"/>
</dbReference>
<feature type="domain" description="PASTA" evidence="2">
    <location>
        <begin position="41"/>
        <end position="110"/>
    </location>
</feature>
<feature type="domain" description="PASTA" evidence="2">
    <location>
        <begin position="179"/>
        <end position="247"/>
    </location>
</feature>
<gene>
    <name evidence="3" type="ORF">J3U87_07050</name>
</gene>
<name>A0A8A4TSS8_SULCO</name>
<keyword evidence="4" id="KW-1185">Reference proteome</keyword>
<proteinExistence type="predicted"/>
<dbReference type="AlphaFoldDB" id="A0A8A4TSS8"/>
<evidence type="ECO:0000256" key="1">
    <source>
        <dbReference type="SAM" id="Phobius"/>
    </source>
</evidence>
<dbReference type="EMBL" id="CP071793">
    <property type="protein sequence ID" value="QTD52214.1"/>
    <property type="molecule type" value="Genomic_DNA"/>
</dbReference>